<name>A0A0E0QHM8_ORYRU</name>
<evidence type="ECO:0000256" key="1">
    <source>
        <dbReference type="SAM" id="MobiDB-lite"/>
    </source>
</evidence>
<dbReference type="HOGENOM" id="CLU_1317311_0_0_1"/>
<dbReference type="EnsemblPlants" id="ORUFI08G12670.1">
    <property type="protein sequence ID" value="ORUFI08G12670.1"/>
    <property type="gene ID" value="ORUFI08G12670"/>
</dbReference>
<feature type="compositionally biased region" description="Basic residues" evidence="1">
    <location>
        <begin position="37"/>
        <end position="49"/>
    </location>
</feature>
<proteinExistence type="predicted"/>
<sequence>MAGGPTLPRPGLVAQRRGGGSGDGAATARDLTVSSCGRRRGAAKRRRKSSFMDSGRESSPSARHGRSRGRKRDLTASESAAARKSRQTTASSFTGRSRAAAVALLYDADAESRAVSQGALDMPAWPMAATSTLSVASGKSIGNQVYNVEWTNSTSYYFNSTSCPATHQHPATRAHDCLADGRLSRLDSNPTSLASLHHYVKSDILLKGN</sequence>
<reference evidence="3" key="1">
    <citation type="submission" date="2013-06" db="EMBL/GenBank/DDBJ databases">
        <authorList>
            <person name="Zhao Q."/>
        </authorList>
    </citation>
    <scope>NUCLEOTIDE SEQUENCE</scope>
    <source>
        <strain evidence="3">cv. W1943</strain>
    </source>
</reference>
<dbReference type="Gramene" id="ORUFI08G12670.1">
    <property type="protein sequence ID" value="ORUFI08G12670.1"/>
    <property type="gene ID" value="ORUFI08G12670"/>
</dbReference>
<keyword evidence="3" id="KW-1185">Reference proteome</keyword>
<protein>
    <submittedName>
        <fullName evidence="2">Uncharacterized protein</fullName>
    </submittedName>
</protein>
<organism evidence="2 3">
    <name type="scientific">Oryza rufipogon</name>
    <name type="common">Brownbeard rice</name>
    <name type="synonym">Asian wild rice</name>
    <dbReference type="NCBI Taxonomy" id="4529"/>
    <lineage>
        <taxon>Eukaryota</taxon>
        <taxon>Viridiplantae</taxon>
        <taxon>Streptophyta</taxon>
        <taxon>Embryophyta</taxon>
        <taxon>Tracheophyta</taxon>
        <taxon>Spermatophyta</taxon>
        <taxon>Magnoliopsida</taxon>
        <taxon>Liliopsida</taxon>
        <taxon>Poales</taxon>
        <taxon>Poaceae</taxon>
        <taxon>BOP clade</taxon>
        <taxon>Oryzoideae</taxon>
        <taxon>Oryzeae</taxon>
        <taxon>Oryzinae</taxon>
        <taxon>Oryza</taxon>
    </lineage>
</organism>
<reference evidence="2" key="2">
    <citation type="submission" date="2015-06" db="UniProtKB">
        <authorList>
            <consortium name="EnsemblPlants"/>
        </authorList>
    </citation>
    <scope>IDENTIFICATION</scope>
</reference>
<feature type="region of interest" description="Disordered" evidence="1">
    <location>
        <begin position="1"/>
        <end position="94"/>
    </location>
</feature>
<evidence type="ECO:0000313" key="3">
    <source>
        <dbReference type="Proteomes" id="UP000008022"/>
    </source>
</evidence>
<evidence type="ECO:0000313" key="2">
    <source>
        <dbReference type="EnsemblPlants" id="ORUFI08G12670.1"/>
    </source>
</evidence>
<accession>A0A0E0QHM8</accession>
<dbReference type="Proteomes" id="UP000008022">
    <property type="component" value="Unassembled WGS sequence"/>
</dbReference>
<dbReference type="AlphaFoldDB" id="A0A0E0QHM8"/>